<dbReference type="OrthoDB" id="59699at2759"/>
<evidence type="ECO:0000259" key="1">
    <source>
        <dbReference type="Pfam" id="PF09994"/>
    </source>
</evidence>
<keyword evidence="3" id="KW-1185">Reference proteome</keyword>
<name>A0A6A6ZWF8_9PLEO</name>
<accession>A0A6A6ZWF8</accession>
<feature type="domain" description="T6SS Phospholipase effector Tle1-like catalytic" evidence="1">
    <location>
        <begin position="8"/>
        <end position="337"/>
    </location>
</feature>
<proteinExistence type="predicted"/>
<gene>
    <name evidence="2" type="ORF">CC86DRAFT_42732</name>
</gene>
<evidence type="ECO:0000313" key="2">
    <source>
        <dbReference type="EMBL" id="KAF2825390.1"/>
    </source>
</evidence>
<protein>
    <recommendedName>
        <fullName evidence="1">T6SS Phospholipase effector Tle1-like catalytic domain-containing protein</fullName>
    </recommendedName>
</protein>
<evidence type="ECO:0000313" key="3">
    <source>
        <dbReference type="Proteomes" id="UP000799424"/>
    </source>
</evidence>
<dbReference type="PANTHER" id="PTHR33840:SF16">
    <property type="entry name" value="DUF2235 DOMAIN-CONTAINING PROTEIN"/>
    <property type="match status" value="1"/>
</dbReference>
<dbReference type="PANTHER" id="PTHR33840">
    <property type="match status" value="1"/>
</dbReference>
<dbReference type="EMBL" id="MU006228">
    <property type="protein sequence ID" value="KAF2825390.1"/>
    <property type="molecule type" value="Genomic_DNA"/>
</dbReference>
<reference evidence="2" key="1">
    <citation type="journal article" date="2020" name="Stud. Mycol.">
        <title>101 Dothideomycetes genomes: a test case for predicting lifestyles and emergence of pathogens.</title>
        <authorList>
            <person name="Haridas S."/>
            <person name="Albert R."/>
            <person name="Binder M."/>
            <person name="Bloem J."/>
            <person name="Labutti K."/>
            <person name="Salamov A."/>
            <person name="Andreopoulos B."/>
            <person name="Baker S."/>
            <person name="Barry K."/>
            <person name="Bills G."/>
            <person name="Bluhm B."/>
            <person name="Cannon C."/>
            <person name="Castanera R."/>
            <person name="Culley D."/>
            <person name="Daum C."/>
            <person name="Ezra D."/>
            <person name="Gonzalez J."/>
            <person name="Henrissat B."/>
            <person name="Kuo A."/>
            <person name="Liang C."/>
            <person name="Lipzen A."/>
            <person name="Lutzoni F."/>
            <person name="Magnuson J."/>
            <person name="Mondo S."/>
            <person name="Nolan M."/>
            <person name="Ohm R."/>
            <person name="Pangilinan J."/>
            <person name="Park H.-J."/>
            <person name="Ramirez L."/>
            <person name="Alfaro M."/>
            <person name="Sun H."/>
            <person name="Tritt A."/>
            <person name="Yoshinaga Y."/>
            <person name="Zwiers L.-H."/>
            <person name="Turgeon B."/>
            <person name="Goodwin S."/>
            <person name="Spatafora J."/>
            <person name="Crous P."/>
            <person name="Grigoriev I."/>
        </authorList>
    </citation>
    <scope>NUCLEOTIDE SEQUENCE</scope>
    <source>
        <strain evidence="2">CBS 113818</strain>
    </source>
</reference>
<organism evidence="2 3">
    <name type="scientific">Ophiobolus disseminans</name>
    <dbReference type="NCBI Taxonomy" id="1469910"/>
    <lineage>
        <taxon>Eukaryota</taxon>
        <taxon>Fungi</taxon>
        <taxon>Dikarya</taxon>
        <taxon>Ascomycota</taxon>
        <taxon>Pezizomycotina</taxon>
        <taxon>Dothideomycetes</taxon>
        <taxon>Pleosporomycetidae</taxon>
        <taxon>Pleosporales</taxon>
        <taxon>Pleosporineae</taxon>
        <taxon>Phaeosphaeriaceae</taxon>
        <taxon>Ophiobolus</taxon>
    </lineage>
</organism>
<dbReference type="Proteomes" id="UP000799424">
    <property type="component" value="Unassembled WGS sequence"/>
</dbReference>
<sequence>MASAHPPKRLAVFCDGTWVGRETTVANAPASNIRQLANMVGKVDYNDASVTESTVHPMIVHPHVLSHASHPSTSSSRDSVVAGYQEGVGLNRTFLEYIWDGATASAIGDECISVYRFIVENFTSEHEIWLFGFSRGSFTVRCVAGMINNCGIIKRLPEYSDEDLQRLCLDVFRTYRSTLPQDKPHSDECEHLKGNAERVWQVRRPIRFMGLIDTVGALGIPRLNAGIGFDWAPFEFFDQNASSVVQHIYHAPALHDRLWIFQPCLIYAGDEDGKDKPIVKQRWFPGTHYDVGRMTFRFVRQSPANWVEGALGAVPDLLSRTIFPNEVLSDCVLRWLLEGIQDVGSDTLIPDVNDRIAFLDARIAAPAPNSTGSGDIYGDVLNYAPGGYILGTVQRVSRFVTSSLNRVLPRLGDNIQAFLGIKTIVGILTATTDRRIPGTAADVYPYTQKQVVTINGAAEHVVVAHKAAMQGTNEWGKERYVSRTYENFVLWGKVFGRSGAERNGH</sequence>
<dbReference type="AlphaFoldDB" id="A0A6A6ZWF8"/>
<dbReference type="Pfam" id="PF09994">
    <property type="entry name" value="T6SS_Tle1-like_cat"/>
    <property type="match status" value="1"/>
</dbReference>
<dbReference type="InterPro" id="IPR018712">
    <property type="entry name" value="Tle1-like_cat"/>
</dbReference>